<protein>
    <submittedName>
        <fullName evidence="3">Uncharacterized protein</fullName>
    </submittedName>
</protein>
<evidence type="ECO:0000313" key="4">
    <source>
        <dbReference type="Proteomes" id="UP000075902"/>
    </source>
</evidence>
<proteinExistence type="predicted"/>
<evidence type="ECO:0000313" key="3">
    <source>
        <dbReference type="EnsemblMetazoa" id="AMEC012940-PA"/>
    </source>
</evidence>
<dbReference type="VEuPathDB" id="VectorBase:AMEC012940"/>
<sequence>MVYSGVPGLRKKTRSVEPTTPQQPKRKTGIGYTGAPKIHQPKAPTGRVQWKAFDDGGVRVYECGFRGSPGQTLPGMYTFAPEVFHMSAAPVSLPCELSLLFFLLCFLLSFCSLSRMALCLLLIKLFPRRYAPCIDMPHTHTGARLRSDHCPVNPWR</sequence>
<organism evidence="3 4">
    <name type="scientific">Anopheles melas</name>
    <dbReference type="NCBI Taxonomy" id="34690"/>
    <lineage>
        <taxon>Eukaryota</taxon>
        <taxon>Metazoa</taxon>
        <taxon>Ecdysozoa</taxon>
        <taxon>Arthropoda</taxon>
        <taxon>Hexapoda</taxon>
        <taxon>Insecta</taxon>
        <taxon>Pterygota</taxon>
        <taxon>Neoptera</taxon>
        <taxon>Endopterygota</taxon>
        <taxon>Diptera</taxon>
        <taxon>Nematocera</taxon>
        <taxon>Culicoidea</taxon>
        <taxon>Culicidae</taxon>
        <taxon>Anophelinae</taxon>
        <taxon>Anopheles</taxon>
    </lineage>
</organism>
<evidence type="ECO:0000256" key="1">
    <source>
        <dbReference type="SAM" id="MobiDB-lite"/>
    </source>
</evidence>
<evidence type="ECO:0000256" key="2">
    <source>
        <dbReference type="SAM" id="Phobius"/>
    </source>
</evidence>
<keyword evidence="2" id="KW-1133">Transmembrane helix</keyword>
<reference evidence="4" key="1">
    <citation type="submission" date="2014-01" db="EMBL/GenBank/DDBJ databases">
        <title>The Genome Sequence of Anopheles melas CM1001059_A (V2).</title>
        <authorList>
            <consortium name="The Broad Institute Genomics Platform"/>
            <person name="Neafsey D.E."/>
            <person name="Besansky N."/>
            <person name="Howell P."/>
            <person name="Walton C."/>
            <person name="Young S.K."/>
            <person name="Zeng Q."/>
            <person name="Gargeya S."/>
            <person name="Fitzgerald M."/>
            <person name="Haas B."/>
            <person name="Abouelleil A."/>
            <person name="Allen A.W."/>
            <person name="Alvarado L."/>
            <person name="Arachchi H.M."/>
            <person name="Berlin A.M."/>
            <person name="Chapman S.B."/>
            <person name="Gainer-Dewar J."/>
            <person name="Goldberg J."/>
            <person name="Griggs A."/>
            <person name="Gujja S."/>
            <person name="Hansen M."/>
            <person name="Howarth C."/>
            <person name="Imamovic A."/>
            <person name="Ireland A."/>
            <person name="Larimer J."/>
            <person name="McCowan C."/>
            <person name="Murphy C."/>
            <person name="Pearson M."/>
            <person name="Poon T.W."/>
            <person name="Priest M."/>
            <person name="Roberts A."/>
            <person name="Saif S."/>
            <person name="Shea T."/>
            <person name="Sisk P."/>
            <person name="Sykes S."/>
            <person name="Wortman J."/>
            <person name="Nusbaum C."/>
            <person name="Birren B."/>
        </authorList>
    </citation>
    <scope>NUCLEOTIDE SEQUENCE [LARGE SCALE GENOMIC DNA]</scope>
    <source>
        <strain evidence="4">CM1001059</strain>
    </source>
</reference>
<keyword evidence="2" id="KW-0472">Membrane</keyword>
<reference evidence="3" key="2">
    <citation type="submission" date="2020-05" db="UniProtKB">
        <authorList>
            <consortium name="EnsemblMetazoa"/>
        </authorList>
    </citation>
    <scope>IDENTIFICATION</scope>
    <source>
        <strain evidence="3">CM1001059</strain>
    </source>
</reference>
<accession>A0A182U2X7</accession>
<feature type="region of interest" description="Disordered" evidence="1">
    <location>
        <begin position="1"/>
        <end position="36"/>
    </location>
</feature>
<keyword evidence="2" id="KW-0812">Transmembrane</keyword>
<keyword evidence="4" id="KW-1185">Reference proteome</keyword>
<name>A0A182U2X7_9DIPT</name>
<feature type="transmembrane region" description="Helical" evidence="2">
    <location>
        <begin position="99"/>
        <end position="123"/>
    </location>
</feature>
<dbReference type="EnsemblMetazoa" id="AMEC012940-RA">
    <property type="protein sequence ID" value="AMEC012940-PA"/>
    <property type="gene ID" value="AMEC012940"/>
</dbReference>
<dbReference type="AlphaFoldDB" id="A0A182U2X7"/>
<dbReference type="Proteomes" id="UP000075902">
    <property type="component" value="Unassembled WGS sequence"/>
</dbReference>